<dbReference type="GO" id="GO:0005737">
    <property type="term" value="C:cytoplasm"/>
    <property type="evidence" value="ECO:0007669"/>
    <property type="project" value="UniProtKB-SubCell"/>
</dbReference>
<feature type="binding site" evidence="10">
    <location>
        <position position="241"/>
    </location>
    <ligand>
        <name>Mg(2+)</name>
        <dbReference type="ChEBI" id="CHEBI:18420"/>
    </ligand>
</feature>
<reference evidence="12 13" key="1">
    <citation type="submission" date="2019-02" db="EMBL/GenBank/DDBJ databases">
        <title>Deep-cultivation of Planctomycetes and their phenomic and genomic characterization uncovers novel biology.</title>
        <authorList>
            <person name="Wiegand S."/>
            <person name="Jogler M."/>
            <person name="Boedeker C."/>
            <person name="Pinto D."/>
            <person name="Vollmers J."/>
            <person name="Rivas-Marin E."/>
            <person name="Kohn T."/>
            <person name="Peeters S.H."/>
            <person name="Heuer A."/>
            <person name="Rast P."/>
            <person name="Oberbeckmann S."/>
            <person name="Bunk B."/>
            <person name="Jeske O."/>
            <person name="Meyerdierks A."/>
            <person name="Storesund J.E."/>
            <person name="Kallscheuer N."/>
            <person name="Luecker S."/>
            <person name="Lage O.M."/>
            <person name="Pohl T."/>
            <person name="Merkel B.J."/>
            <person name="Hornburger P."/>
            <person name="Mueller R.-W."/>
            <person name="Bruemmer F."/>
            <person name="Labrenz M."/>
            <person name="Spormann A.M."/>
            <person name="Op den Camp H."/>
            <person name="Overmann J."/>
            <person name="Amann R."/>
            <person name="Jetten M.S.M."/>
            <person name="Mascher T."/>
            <person name="Medema M.H."/>
            <person name="Devos D.P."/>
            <person name="Kaster A.-K."/>
            <person name="Ovreas L."/>
            <person name="Rohde M."/>
            <person name="Galperin M.Y."/>
            <person name="Jogler C."/>
        </authorList>
    </citation>
    <scope>NUCLEOTIDE SEQUENCE [LARGE SCALE GENOMIC DNA]</scope>
    <source>
        <strain evidence="12 13">Q31a</strain>
    </source>
</reference>
<keyword evidence="5 10" id="KW-0432">Leucine biosynthesis</keyword>
<dbReference type="Pfam" id="PF00682">
    <property type="entry name" value="HMGL-like"/>
    <property type="match status" value="1"/>
</dbReference>
<gene>
    <name evidence="12" type="primary">leuA_2</name>
    <name evidence="10" type="synonym">leuA</name>
    <name evidence="12" type="ORF">Q31a_61690</name>
</gene>
<dbReference type="GO" id="GO:0009098">
    <property type="term" value="P:L-leucine biosynthetic process"/>
    <property type="evidence" value="ECO:0007669"/>
    <property type="project" value="UniProtKB-UniRule"/>
</dbReference>
<dbReference type="GO" id="GO:0000287">
    <property type="term" value="F:magnesium ion binding"/>
    <property type="evidence" value="ECO:0007669"/>
    <property type="project" value="UniProtKB-UniRule"/>
</dbReference>
<dbReference type="InterPro" id="IPR013709">
    <property type="entry name" value="2-isopropylmalate_synth_dimer"/>
</dbReference>
<keyword evidence="13" id="KW-1185">Reference proteome</keyword>
<comment type="subcellular location">
    <subcellularLocation>
        <location evidence="10">Cytoplasm</location>
    </subcellularLocation>
</comment>
<dbReference type="SUPFAM" id="SSF51569">
    <property type="entry name" value="Aldolase"/>
    <property type="match status" value="1"/>
</dbReference>
<evidence type="ECO:0000256" key="5">
    <source>
        <dbReference type="ARBA" id="ARBA00022430"/>
    </source>
</evidence>
<dbReference type="InterPro" id="IPR000891">
    <property type="entry name" value="PYR_CT"/>
</dbReference>
<dbReference type="HAMAP" id="MF_00572">
    <property type="entry name" value="LeuA_type2"/>
    <property type="match status" value="1"/>
</dbReference>
<evidence type="ECO:0000256" key="3">
    <source>
        <dbReference type="ARBA" id="ARBA00009767"/>
    </source>
</evidence>
<protein>
    <recommendedName>
        <fullName evidence="4 10">2-isopropylmalate synthase</fullName>
        <ecNumber evidence="4 10">2.3.3.13</ecNumber>
    </recommendedName>
    <alternativeName>
        <fullName evidence="10">Alpha-IPM synthase</fullName>
    </alternativeName>
    <alternativeName>
        <fullName evidence="10">Alpha-isopropylmalate synthase</fullName>
    </alternativeName>
</protein>
<dbReference type="NCBIfam" id="NF002991">
    <property type="entry name" value="PRK03739.1"/>
    <property type="match status" value="1"/>
</dbReference>
<keyword evidence="10" id="KW-0963">Cytoplasm</keyword>
<dbReference type="UniPathway" id="UPA00048">
    <property type="reaction ID" value="UER00070"/>
</dbReference>
<evidence type="ECO:0000259" key="11">
    <source>
        <dbReference type="PROSITE" id="PS50991"/>
    </source>
</evidence>
<dbReference type="CDD" id="cd07942">
    <property type="entry name" value="DRE_TIM_LeuA"/>
    <property type="match status" value="1"/>
</dbReference>
<name>A0A518GGQ3_9BACT</name>
<dbReference type="Pfam" id="PF22615">
    <property type="entry name" value="IPMS_D2"/>
    <property type="match status" value="1"/>
</dbReference>
<dbReference type="PROSITE" id="PS50991">
    <property type="entry name" value="PYR_CT"/>
    <property type="match status" value="1"/>
</dbReference>
<dbReference type="PANTHER" id="PTHR46911:SF1">
    <property type="entry name" value="2-ISOPROPYLMALATE SYNTHASE"/>
    <property type="match status" value="1"/>
</dbReference>
<evidence type="ECO:0000313" key="13">
    <source>
        <dbReference type="Proteomes" id="UP000318017"/>
    </source>
</evidence>
<feature type="binding site" evidence="10">
    <location>
        <position position="275"/>
    </location>
    <ligand>
        <name>Mg(2+)</name>
        <dbReference type="ChEBI" id="CHEBI:18420"/>
    </ligand>
</feature>
<comment type="subunit">
    <text evidence="10">Homodimer.</text>
</comment>
<evidence type="ECO:0000256" key="6">
    <source>
        <dbReference type="ARBA" id="ARBA00022605"/>
    </source>
</evidence>
<dbReference type="RefSeq" id="WP_197355835.1">
    <property type="nucleotide sequence ID" value="NZ_CP036298.1"/>
</dbReference>
<dbReference type="InterPro" id="IPR054692">
    <property type="entry name" value="LeuA-like_post-cat"/>
</dbReference>
<dbReference type="PROSITE" id="PS00815">
    <property type="entry name" value="AIPM_HOMOCIT_SYNTH_1"/>
    <property type="match status" value="1"/>
</dbReference>
<dbReference type="PANTHER" id="PTHR46911">
    <property type="match status" value="1"/>
</dbReference>
<accession>A0A518GGQ3</accession>
<sequence length="559" mass="61953">MPKYVPFQPLSLPDRTWPNQTIRHAPVWCSVDLRDGNQALINPMGPAKKMELFKTLLRIGFKEIEVGFPAASETDFSFLRELIEQQLIPDDVTIQVLTQARPQLIERTFEAIAGAKNAIVHLYNSTSTLQRRVVFRADKAEITKLAVDGATRIHELASQVSDGRVRYQYSPESFTGTEIDFSVEICDAVCNVWQPTIENKTIINLPSTVELATPNVYADQIELFCRLFKFRDRAIISLHTHNDRGTGVAASELALLAGADRVEGTLFGNGERTGNLDIVTMALNLTTQGIDSGLDFSNIKEVRRVAEFCTELKVHERTPYAGDLVFTAFSGSHQDAIKKGYDAMKESGQEQFEVPYLTIDPADIGRQYDPIIRVNSQSGKGGVAYLVENELGFRLPRRLQVAFSQVVQQATDSTGQEMPAREVGKKFLETYVSPPAELVYRSHKPLECDLEDQEMFQFSIEYQGVAHEVVGQGNGPLDALVHALTEKFGLAYDIQDYQEHAMEAGSGSSAAAYILLKTPEGTELYGVGQHRSLTKASILGLVAAINRCLGLSRDATSKR</sequence>
<dbReference type="EMBL" id="CP036298">
    <property type="protein sequence ID" value="QDV27776.1"/>
    <property type="molecule type" value="Genomic_DNA"/>
</dbReference>
<dbReference type="SUPFAM" id="SSF89000">
    <property type="entry name" value="post-HMGL domain-like"/>
    <property type="match status" value="1"/>
</dbReference>
<organism evidence="12 13">
    <name type="scientific">Aureliella helgolandensis</name>
    <dbReference type="NCBI Taxonomy" id="2527968"/>
    <lineage>
        <taxon>Bacteria</taxon>
        <taxon>Pseudomonadati</taxon>
        <taxon>Planctomycetota</taxon>
        <taxon>Planctomycetia</taxon>
        <taxon>Pirellulales</taxon>
        <taxon>Pirellulaceae</taxon>
        <taxon>Aureliella</taxon>
    </lineage>
</organism>
<dbReference type="PROSITE" id="PS00816">
    <property type="entry name" value="AIPM_HOMOCIT_SYNTH_2"/>
    <property type="match status" value="1"/>
</dbReference>
<dbReference type="Gene3D" id="3.20.20.70">
    <property type="entry name" value="Aldolase class I"/>
    <property type="match status" value="1"/>
</dbReference>
<proteinExistence type="inferred from homology"/>
<keyword evidence="6 10" id="KW-0028">Amino-acid biosynthesis</keyword>
<keyword evidence="12" id="KW-0012">Acyltransferase</keyword>
<dbReference type="InterPro" id="IPR013785">
    <property type="entry name" value="Aldolase_TIM"/>
</dbReference>
<feature type="domain" description="Pyruvate carboxyltransferase" evidence="11">
    <location>
        <begin position="26"/>
        <end position="300"/>
    </location>
</feature>
<evidence type="ECO:0000256" key="4">
    <source>
        <dbReference type="ARBA" id="ARBA00012973"/>
    </source>
</evidence>
<evidence type="ECO:0000256" key="2">
    <source>
        <dbReference type="ARBA" id="ARBA00004689"/>
    </source>
</evidence>
<dbReference type="KEGG" id="ahel:Q31a_61690"/>
<evidence type="ECO:0000256" key="10">
    <source>
        <dbReference type="HAMAP-Rule" id="MF_00572"/>
    </source>
</evidence>
<dbReference type="InterPro" id="IPR039371">
    <property type="entry name" value="LeuA_N_DRE-TIM"/>
</dbReference>
<evidence type="ECO:0000256" key="1">
    <source>
        <dbReference type="ARBA" id="ARBA00000064"/>
    </source>
</evidence>
<dbReference type="Proteomes" id="UP000318017">
    <property type="component" value="Chromosome"/>
</dbReference>
<comment type="similarity">
    <text evidence="3 10">Belongs to the alpha-IPM synthase/homocitrate synthase family. LeuA type 2 subfamily.</text>
</comment>
<dbReference type="GO" id="GO:0003985">
    <property type="term" value="F:acetyl-CoA C-acetyltransferase activity"/>
    <property type="evidence" value="ECO:0007669"/>
    <property type="project" value="UniProtKB-UniRule"/>
</dbReference>
<evidence type="ECO:0000256" key="9">
    <source>
        <dbReference type="ARBA" id="ARBA00023304"/>
    </source>
</evidence>
<evidence type="ECO:0000313" key="12">
    <source>
        <dbReference type="EMBL" id="QDV27776.1"/>
    </source>
</evidence>
<evidence type="ECO:0000256" key="8">
    <source>
        <dbReference type="ARBA" id="ARBA00022723"/>
    </source>
</evidence>
<comment type="cofactor">
    <cofactor evidence="10">
        <name>Mg(2+)</name>
        <dbReference type="ChEBI" id="CHEBI:18420"/>
    </cofactor>
</comment>
<dbReference type="InterPro" id="IPR002034">
    <property type="entry name" value="AIPM/Hcit_synth_CS"/>
</dbReference>
<keyword evidence="9 10" id="KW-0100">Branched-chain amino acid biosynthesis</keyword>
<comment type="function">
    <text evidence="10">Catalyzes the condensation of the acetyl group of acetyl-CoA with 3-methyl-2-oxobutanoate (2-ketoisovalerate) to form 3-carboxy-3-hydroxy-4-methylpentanoate (2-isopropylmalate).</text>
</comment>
<evidence type="ECO:0000256" key="7">
    <source>
        <dbReference type="ARBA" id="ARBA00022679"/>
    </source>
</evidence>
<dbReference type="SUPFAM" id="SSF110921">
    <property type="entry name" value="2-isopropylmalate synthase LeuA, allosteric (dimerisation) domain"/>
    <property type="match status" value="1"/>
</dbReference>
<dbReference type="InterPro" id="IPR005668">
    <property type="entry name" value="IPM_Synthase"/>
</dbReference>
<dbReference type="InterPro" id="IPR036230">
    <property type="entry name" value="LeuA_allosteric_dom_sf"/>
</dbReference>
<feature type="region of interest" description="Regulatory domain" evidence="10">
    <location>
        <begin position="434"/>
        <end position="559"/>
    </location>
</feature>
<dbReference type="SMART" id="SM00917">
    <property type="entry name" value="LeuA_dimer"/>
    <property type="match status" value="1"/>
</dbReference>
<feature type="binding site" evidence="10">
    <location>
        <position position="35"/>
    </location>
    <ligand>
        <name>Mg(2+)</name>
        <dbReference type="ChEBI" id="CHEBI:18420"/>
    </ligand>
</feature>
<dbReference type="GO" id="GO:0003852">
    <property type="term" value="F:2-isopropylmalate synthase activity"/>
    <property type="evidence" value="ECO:0007669"/>
    <property type="project" value="UniProtKB-UniRule"/>
</dbReference>
<comment type="catalytic activity">
    <reaction evidence="1 10">
        <text>3-methyl-2-oxobutanoate + acetyl-CoA + H2O = (2S)-2-isopropylmalate + CoA + H(+)</text>
        <dbReference type="Rhea" id="RHEA:21524"/>
        <dbReference type="ChEBI" id="CHEBI:1178"/>
        <dbReference type="ChEBI" id="CHEBI:11851"/>
        <dbReference type="ChEBI" id="CHEBI:15377"/>
        <dbReference type="ChEBI" id="CHEBI:15378"/>
        <dbReference type="ChEBI" id="CHEBI:57287"/>
        <dbReference type="ChEBI" id="CHEBI:57288"/>
        <dbReference type="EC" id="2.3.3.13"/>
    </reaction>
</comment>
<dbReference type="Gene3D" id="3.30.160.270">
    <property type="match status" value="1"/>
</dbReference>
<comment type="pathway">
    <text evidence="2 10">Amino-acid biosynthesis; L-leucine biosynthesis; L-leucine from 3-methyl-2-oxobutanoate: step 1/4.</text>
</comment>
<keyword evidence="7 10" id="KW-0808">Transferase</keyword>
<dbReference type="AlphaFoldDB" id="A0A518GGQ3"/>
<dbReference type="Pfam" id="PF08502">
    <property type="entry name" value="LeuA_dimer"/>
    <property type="match status" value="1"/>
</dbReference>
<feature type="binding site" evidence="10">
    <location>
        <position position="239"/>
    </location>
    <ligand>
        <name>Mg(2+)</name>
        <dbReference type="ChEBI" id="CHEBI:18420"/>
    </ligand>
</feature>
<dbReference type="EC" id="2.3.3.13" evidence="4 10"/>
<keyword evidence="8 10" id="KW-0479">Metal-binding</keyword>
<keyword evidence="10" id="KW-0460">Magnesium</keyword>
<dbReference type="NCBIfam" id="TIGR00970">
    <property type="entry name" value="leuA_yeast"/>
    <property type="match status" value="1"/>
</dbReference>